<organism evidence="1 2">
    <name type="scientific">Riccia sorocarpa</name>
    <dbReference type="NCBI Taxonomy" id="122646"/>
    <lineage>
        <taxon>Eukaryota</taxon>
        <taxon>Viridiplantae</taxon>
        <taxon>Streptophyta</taxon>
        <taxon>Embryophyta</taxon>
        <taxon>Marchantiophyta</taxon>
        <taxon>Marchantiopsida</taxon>
        <taxon>Marchantiidae</taxon>
        <taxon>Marchantiales</taxon>
        <taxon>Ricciaceae</taxon>
        <taxon>Riccia</taxon>
    </lineage>
</organism>
<comment type="caution">
    <text evidence="1">The sequence shown here is derived from an EMBL/GenBank/DDBJ whole genome shotgun (WGS) entry which is preliminary data.</text>
</comment>
<evidence type="ECO:0000313" key="2">
    <source>
        <dbReference type="Proteomes" id="UP001633002"/>
    </source>
</evidence>
<dbReference type="Gene3D" id="2.70.98.30">
    <property type="entry name" value="Golgi alpha-mannosidase II, domain 4"/>
    <property type="match status" value="1"/>
</dbReference>
<gene>
    <name evidence="1" type="ORF">R1sor_003111</name>
</gene>
<sequence>MRLVKLPREGAGEREMVVVLEQAFAYASRTVAPDPINLWAESIRKPPYPTNSGWLNFVLGDGTCAEYLHPGGSPVFSTAHAVLELRSNPEETRPKLVLKNGQAWLIYSSSKLPLDKDLSLASHKGFKGVIRIALLSTEGKNLFHGKVTKEEVKGLTLRKMRRNGVPVHSASGSCGGDGWYEVTGKSLQ</sequence>
<dbReference type="EMBL" id="JBJQOH010000006">
    <property type="protein sequence ID" value="KAL3685089.1"/>
    <property type="molecule type" value="Genomic_DNA"/>
</dbReference>
<dbReference type="PANTHER" id="PTHR31983">
    <property type="entry name" value="ENDO-1,3(4)-BETA-GLUCANASE 1"/>
    <property type="match status" value="1"/>
</dbReference>
<dbReference type="PANTHER" id="PTHR31983:SF0">
    <property type="entry name" value="GLUCAN ENDO-1,3-BETA-D-GLUCOSIDASE 2"/>
    <property type="match status" value="1"/>
</dbReference>
<reference evidence="1 2" key="1">
    <citation type="submission" date="2024-09" db="EMBL/GenBank/DDBJ databases">
        <title>Chromosome-scale assembly of Riccia sorocarpa.</title>
        <authorList>
            <person name="Paukszto L."/>
        </authorList>
    </citation>
    <scope>NUCLEOTIDE SEQUENCE [LARGE SCALE GENOMIC DNA]</scope>
    <source>
        <strain evidence="1">LP-2024</strain>
        <tissue evidence="1">Aerial parts of the thallus</tissue>
    </source>
</reference>
<dbReference type="AlphaFoldDB" id="A0ABD3H4J7"/>
<accession>A0ABD3H4J7</accession>
<evidence type="ECO:0000313" key="1">
    <source>
        <dbReference type="EMBL" id="KAL3685089.1"/>
    </source>
</evidence>
<dbReference type="InterPro" id="IPR005200">
    <property type="entry name" value="Endo-beta-glucanase"/>
</dbReference>
<dbReference type="Proteomes" id="UP001633002">
    <property type="component" value="Unassembled WGS sequence"/>
</dbReference>
<protein>
    <submittedName>
        <fullName evidence="1">Uncharacterized protein</fullName>
    </submittedName>
</protein>
<proteinExistence type="predicted"/>
<name>A0ABD3H4J7_9MARC</name>
<keyword evidence="2" id="KW-1185">Reference proteome</keyword>